<dbReference type="InterPro" id="IPR015943">
    <property type="entry name" value="WD40/YVTN_repeat-like_dom_sf"/>
</dbReference>
<accession>A0AA97AJ91</accession>
<evidence type="ECO:0000313" key="1">
    <source>
        <dbReference type="EMBL" id="WNZ27525.1"/>
    </source>
</evidence>
<gene>
    <name evidence="1" type="ORF">HJG54_32130</name>
</gene>
<organism evidence="1">
    <name type="scientific">Leptolyngbya sp. NK1-12</name>
    <dbReference type="NCBI Taxonomy" id="2547451"/>
    <lineage>
        <taxon>Bacteria</taxon>
        <taxon>Bacillati</taxon>
        <taxon>Cyanobacteriota</taxon>
        <taxon>Cyanophyceae</taxon>
        <taxon>Leptolyngbyales</taxon>
        <taxon>Leptolyngbyaceae</taxon>
        <taxon>Leptolyngbya group</taxon>
        <taxon>Leptolyngbya</taxon>
    </lineage>
</organism>
<evidence type="ECO:0008006" key="2">
    <source>
        <dbReference type="Google" id="ProtNLM"/>
    </source>
</evidence>
<dbReference type="Gene3D" id="2.130.10.10">
    <property type="entry name" value="YVTN repeat-like/Quinoprotein amine dehydrogenase"/>
    <property type="match status" value="1"/>
</dbReference>
<dbReference type="SUPFAM" id="SSF110296">
    <property type="entry name" value="Oligoxyloglucan reducing end-specific cellobiohydrolase"/>
    <property type="match status" value="1"/>
</dbReference>
<dbReference type="AlphaFoldDB" id="A0AA97AJ91"/>
<dbReference type="EMBL" id="CP053587">
    <property type="protein sequence ID" value="WNZ27525.1"/>
    <property type="molecule type" value="Genomic_DNA"/>
</dbReference>
<reference evidence="1" key="1">
    <citation type="submission" date="2020-05" db="EMBL/GenBank/DDBJ databases">
        <authorList>
            <person name="Zhu T."/>
            <person name="Keshari N."/>
            <person name="Lu X."/>
        </authorList>
    </citation>
    <scope>NUCLEOTIDE SEQUENCE</scope>
    <source>
        <strain evidence="1">NK1-12</strain>
    </source>
</reference>
<proteinExistence type="predicted"/>
<sequence length="328" mass="35167">MKTTAQQITNQVEPIEHKQADATVIAGTSNGLLFLDPQQPSKPQVELADKSITALAATAGEIWAIGDHQSIWHRDAAGQWHQVTSVDDLQLNCILPIPGAVLVGTSEAHLLRIANGSIDRINCFDQVKEREQWYTPWGGPPDVRSMAAGPAGELYVNVHVGGILRSLDQGKSWQPTIDFHADVHEVRTVPDRPGWVVAATAEGLAVSSDQGNSWSFDQANLHATYARAVAVSGTTLLMTVSIGPRGGRAAIYRRPLDQPGAFEKCTQGLPAWFSDNINTGTLSALGKLTVFGTRDGQIFLSDDAGLTWQQTAADLTPIHCLNLGLGLG</sequence>
<protein>
    <recommendedName>
        <fullName evidence="2">Exo-alpha-sialidase</fullName>
    </recommendedName>
</protein>
<dbReference type="RefSeq" id="WP_316435863.1">
    <property type="nucleotide sequence ID" value="NZ_CP053587.1"/>
</dbReference>
<name>A0AA97AJ91_9CYAN</name>